<reference evidence="2" key="1">
    <citation type="submission" date="2023-07" db="EMBL/GenBank/DDBJ databases">
        <title>A chromosome-level genome assembly of Lolium multiflorum.</title>
        <authorList>
            <person name="Chen Y."/>
            <person name="Copetti D."/>
            <person name="Kolliker R."/>
            <person name="Studer B."/>
        </authorList>
    </citation>
    <scope>NUCLEOTIDE SEQUENCE</scope>
    <source>
        <strain evidence="2">02402/16</strain>
        <tissue evidence="2">Leaf</tissue>
    </source>
</reference>
<dbReference type="AlphaFoldDB" id="A0AAD8W1P8"/>
<dbReference type="Pfam" id="PF02458">
    <property type="entry name" value="Transferase"/>
    <property type="match status" value="1"/>
</dbReference>
<gene>
    <name evidence="2" type="ORF">QYE76_006445</name>
</gene>
<proteinExistence type="inferred from homology"/>
<protein>
    <submittedName>
        <fullName evidence="2">Uncharacterized protein</fullName>
    </submittedName>
</protein>
<dbReference type="InterPro" id="IPR050898">
    <property type="entry name" value="Plant_acyltransferase"/>
</dbReference>
<organism evidence="2 3">
    <name type="scientific">Lolium multiflorum</name>
    <name type="common">Italian ryegrass</name>
    <name type="synonym">Lolium perenne subsp. multiflorum</name>
    <dbReference type="NCBI Taxonomy" id="4521"/>
    <lineage>
        <taxon>Eukaryota</taxon>
        <taxon>Viridiplantae</taxon>
        <taxon>Streptophyta</taxon>
        <taxon>Embryophyta</taxon>
        <taxon>Tracheophyta</taxon>
        <taxon>Spermatophyta</taxon>
        <taxon>Magnoliopsida</taxon>
        <taxon>Liliopsida</taxon>
        <taxon>Poales</taxon>
        <taxon>Poaceae</taxon>
        <taxon>BOP clade</taxon>
        <taxon>Pooideae</taxon>
        <taxon>Poodae</taxon>
        <taxon>Poeae</taxon>
        <taxon>Poeae Chloroplast Group 2 (Poeae type)</taxon>
        <taxon>Loliodinae</taxon>
        <taxon>Loliinae</taxon>
        <taxon>Lolium</taxon>
    </lineage>
</organism>
<dbReference type="Proteomes" id="UP001231189">
    <property type="component" value="Unassembled WGS sequence"/>
</dbReference>
<keyword evidence="3" id="KW-1185">Reference proteome</keyword>
<name>A0AAD8W1P8_LOLMU</name>
<comment type="similarity">
    <text evidence="1">Belongs to the plant acyltransferase family.</text>
</comment>
<dbReference type="InterPro" id="IPR023213">
    <property type="entry name" value="CAT-like_dom_sf"/>
</dbReference>
<dbReference type="Gene3D" id="3.30.559.10">
    <property type="entry name" value="Chloramphenicol acetyltransferase-like domain"/>
    <property type="match status" value="2"/>
</dbReference>
<dbReference type="EMBL" id="JAUUTY010000005">
    <property type="protein sequence ID" value="KAK1632130.1"/>
    <property type="molecule type" value="Genomic_DNA"/>
</dbReference>
<evidence type="ECO:0000313" key="3">
    <source>
        <dbReference type="Proteomes" id="UP001231189"/>
    </source>
</evidence>
<evidence type="ECO:0000256" key="1">
    <source>
        <dbReference type="ARBA" id="ARBA00009861"/>
    </source>
</evidence>
<accession>A0AAD8W1P8</accession>
<dbReference type="GO" id="GO:0016747">
    <property type="term" value="F:acyltransferase activity, transferring groups other than amino-acyl groups"/>
    <property type="evidence" value="ECO:0007669"/>
    <property type="project" value="UniProtKB-ARBA"/>
</dbReference>
<dbReference type="PANTHER" id="PTHR31147">
    <property type="entry name" value="ACYL TRANSFERASE 4"/>
    <property type="match status" value="1"/>
</dbReference>
<evidence type="ECO:0000313" key="2">
    <source>
        <dbReference type="EMBL" id="KAK1632130.1"/>
    </source>
</evidence>
<dbReference type="PANTHER" id="PTHR31147:SF46">
    <property type="entry name" value="GENOME ASSEMBLY, CHROMOSOME: II"/>
    <property type="match status" value="1"/>
</dbReference>
<comment type="caution">
    <text evidence="2">The sequence shown here is derived from an EMBL/GenBank/DDBJ whole genome shotgun (WGS) entry which is preliminary data.</text>
</comment>
<sequence>MRFAVNKSPPVMVRPSSAELAPAPGKAKLAQVQLSSWDRSYVGFQVTTLLLFDGPVNQPVEAVKKGLSRALVHYAPIAGRLAADDEEISLSIACTSEGVPFVAATADCAMADHGGLLDGAPFSAGLLDEMALYYHPAARRTDPLLLMQVTEFACGGFAVGVTWNHTLADGDGMAQFLQDVGNLARADETPVSPPLRDGGAVSLPLLSPPVVAAKQWLMLNRGGMGLAYLDITIPATLINRIKSEYKAAHAADGGYCTTFEAGVAVLWRCRTRAIVGDNYDPSAPAPLAFFVNVRKHVRAVAGYYGNCAVAQVAFATAGEVIGGDIAGVIDLIKGAKDGVPDLLNAMHGGRGVDGVGEMGEEEMAAVFGYNALMVTSWRNIAFDRVDFGGGVPARVVGRWQQSTIPGCMAFLSCRATADAGERMLTQCVREEHAAAFLDELHRLAAAADASVLSVSA</sequence>